<sequence>MAPVDLWKGDLVNSFHTFIFSNEQSRAPCIYGLKIQTSYYDFPYTDTGDFPIISDRLVAILEAAPHIQYLDFRTSVSDFVFNAIVKLTAVRELRIFPDVPAFHEQLHVGLTTFRSPLRSLRITGIEPTGGTIPASFLLNCLSHLAPTLEFLDLDDFPVDVPPSSVTTQFSAVRSLKLHTAFHPDHDLLGVLVRLFPNLDDTLELSLPMYMGEDSVHAFRDRCEESQRQQCWPGLDRLVCNAGNAYLLALRCPIRRMDIEVRFPGATSYLAKALRHNCPRHLHVRITSYDGFGALDGLFPPDGSADKLTHLVVFADIAIRHGRRSSGRNRLDDHVHFDRCVKRLLRSLKHLRLTQLRVVFRFTIFHQVRKAMPDADSVAHIGDRVDLRLTADRFVDAMPTLQCLFLTSCGQAHSILPKKRGPEFNDEIPTKWFTSKAWSVGYDHDKDFHLSESDSDVGLGSCVELSMEAAERIMDREELQLSPDEKYEVRLCVDPKGS</sequence>
<dbReference type="AlphaFoldDB" id="A0A2G8SBJ0"/>
<organism evidence="1 2">
    <name type="scientific">Ganoderma sinense ZZ0214-1</name>
    <dbReference type="NCBI Taxonomy" id="1077348"/>
    <lineage>
        <taxon>Eukaryota</taxon>
        <taxon>Fungi</taxon>
        <taxon>Dikarya</taxon>
        <taxon>Basidiomycota</taxon>
        <taxon>Agaricomycotina</taxon>
        <taxon>Agaricomycetes</taxon>
        <taxon>Polyporales</taxon>
        <taxon>Polyporaceae</taxon>
        <taxon>Ganoderma</taxon>
    </lineage>
</organism>
<evidence type="ECO:0000313" key="2">
    <source>
        <dbReference type="Proteomes" id="UP000230002"/>
    </source>
</evidence>
<comment type="caution">
    <text evidence="1">The sequence shown here is derived from an EMBL/GenBank/DDBJ whole genome shotgun (WGS) entry which is preliminary data.</text>
</comment>
<keyword evidence="2" id="KW-1185">Reference proteome</keyword>
<proteinExistence type="predicted"/>
<dbReference type="EMBL" id="AYKW01000012">
    <property type="protein sequence ID" value="PIL31102.1"/>
    <property type="molecule type" value="Genomic_DNA"/>
</dbReference>
<dbReference type="Proteomes" id="UP000230002">
    <property type="component" value="Unassembled WGS sequence"/>
</dbReference>
<reference evidence="1 2" key="1">
    <citation type="journal article" date="2015" name="Sci. Rep.">
        <title>Chromosome-level genome map provides insights into diverse defense mechanisms in the medicinal fungus Ganoderma sinense.</title>
        <authorList>
            <person name="Zhu Y."/>
            <person name="Xu J."/>
            <person name="Sun C."/>
            <person name="Zhou S."/>
            <person name="Xu H."/>
            <person name="Nelson D.R."/>
            <person name="Qian J."/>
            <person name="Song J."/>
            <person name="Luo H."/>
            <person name="Xiang L."/>
            <person name="Li Y."/>
            <person name="Xu Z."/>
            <person name="Ji A."/>
            <person name="Wang L."/>
            <person name="Lu S."/>
            <person name="Hayward A."/>
            <person name="Sun W."/>
            <person name="Li X."/>
            <person name="Schwartz D.C."/>
            <person name="Wang Y."/>
            <person name="Chen S."/>
        </authorList>
    </citation>
    <scope>NUCLEOTIDE SEQUENCE [LARGE SCALE GENOMIC DNA]</scope>
    <source>
        <strain evidence="1 2">ZZ0214-1</strain>
    </source>
</reference>
<evidence type="ECO:0008006" key="3">
    <source>
        <dbReference type="Google" id="ProtNLM"/>
    </source>
</evidence>
<gene>
    <name evidence="1" type="ORF">GSI_05798</name>
</gene>
<dbReference type="OrthoDB" id="2735574at2759"/>
<protein>
    <recommendedName>
        <fullName evidence="3">F-box domain-containing protein</fullName>
    </recommendedName>
</protein>
<evidence type="ECO:0000313" key="1">
    <source>
        <dbReference type="EMBL" id="PIL31102.1"/>
    </source>
</evidence>
<name>A0A2G8SBJ0_9APHY</name>
<accession>A0A2G8SBJ0</accession>